<evidence type="ECO:0000259" key="3">
    <source>
        <dbReference type="PROSITE" id="PS51186"/>
    </source>
</evidence>
<feature type="domain" description="N-acetyltransferase" evidence="3">
    <location>
        <begin position="4"/>
        <end position="131"/>
    </location>
</feature>
<evidence type="ECO:0000313" key="5">
    <source>
        <dbReference type="Proteomes" id="UP000736583"/>
    </source>
</evidence>
<dbReference type="Proteomes" id="UP000736583">
    <property type="component" value="Unassembled WGS sequence"/>
</dbReference>
<dbReference type="RefSeq" id="WP_216456556.1">
    <property type="nucleotide sequence ID" value="NZ_JAHLQL010000001.1"/>
</dbReference>
<dbReference type="InterPro" id="IPR045039">
    <property type="entry name" value="NSI-like"/>
</dbReference>
<name>A0ABS6EZF9_9CLOT</name>
<dbReference type="PROSITE" id="PS51186">
    <property type="entry name" value="GNAT"/>
    <property type="match status" value="1"/>
</dbReference>
<dbReference type="InterPro" id="IPR000182">
    <property type="entry name" value="GNAT_dom"/>
</dbReference>
<accession>A0ABS6EZF9</accession>
<dbReference type="PANTHER" id="PTHR43626">
    <property type="entry name" value="ACYL-COA N-ACYLTRANSFERASE"/>
    <property type="match status" value="1"/>
</dbReference>
<keyword evidence="2" id="KW-0012">Acyltransferase</keyword>
<keyword evidence="1" id="KW-0808">Transferase</keyword>
<comment type="caution">
    <text evidence="4">The sequence shown here is derived from an EMBL/GenBank/DDBJ whole genome shotgun (WGS) entry which is preliminary data.</text>
</comment>
<evidence type="ECO:0000256" key="2">
    <source>
        <dbReference type="ARBA" id="ARBA00023315"/>
    </source>
</evidence>
<dbReference type="CDD" id="cd04301">
    <property type="entry name" value="NAT_SF"/>
    <property type="match status" value="1"/>
</dbReference>
<dbReference type="PANTHER" id="PTHR43626:SF4">
    <property type="entry name" value="GCN5-RELATED N-ACETYLTRANSFERASE 2, CHLOROPLASTIC"/>
    <property type="match status" value="1"/>
</dbReference>
<dbReference type="EMBL" id="JAHLQL010000001">
    <property type="protein sequence ID" value="MBU5591615.1"/>
    <property type="molecule type" value="Genomic_DNA"/>
</dbReference>
<protein>
    <submittedName>
        <fullName evidence="4">GNAT family N-acetyltransferase</fullName>
    </submittedName>
</protein>
<reference evidence="4 5" key="1">
    <citation type="submission" date="2021-06" db="EMBL/GenBank/DDBJ databases">
        <authorList>
            <person name="Sun Q."/>
            <person name="Li D."/>
        </authorList>
    </citation>
    <scope>NUCLEOTIDE SEQUENCE [LARGE SCALE GENOMIC DNA]</scope>
    <source>
        <strain evidence="4 5">MSJ-4</strain>
    </source>
</reference>
<evidence type="ECO:0000313" key="4">
    <source>
        <dbReference type="EMBL" id="MBU5591615.1"/>
    </source>
</evidence>
<proteinExistence type="predicted"/>
<keyword evidence="5" id="KW-1185">Reference proteome</keyword>
<gene>
    <name evidence="4" type="ORF">KQI89_07540</name>
</gene>
<evidence type="ECO:0000256" key="1">
    <source>
        <dbReference type="ARBA" id="ARBA00022679"/>
    </source>
</evidence>
<organism evidence="4 5">
    <name type="scientific">Clostridium simiarum</name>
    <dbReference type="NCBI Taxonomy" id="2841506"/>
    <lineage>
        <taxon>Bacteria</taxon>
        <taxon>Bacillati</taxon>
        <taxon>Bacillota</taxon>
        <taxon>Clostridia</taxon>
        <taxon>Eubacteriales</taxon>
        <taxon>Clostridiaceae</taxon>
        <taxon>Clostridium</taxon>
    </lineage>
</organism>
<sequence>MENCNILINLEIQNHEVPTLRQAVGWEGRDSDYPVLFEHCLFWAGLRDKNGNLIAFGYMVGPGIEHGYLEDVIVHPSYQGKGIGNALVKRLMKEAEDRGISIVTVTFEESNRSFYEECGFTSCPGGVWRKH</sequence>
<dbReference type="Pfam" id="PF00583">
    <property type="entry name" value="Acetyltransf_1"/>
    <property type="match status" value="1"/>
</dbReference>